<evidence type="ECO:0000256" key="1">
    <source>
        <dbReference type="ARBA" id="ARBA00023015"/>
    </source>
</evidence>
<protein>
    <submittedName>
        <fullName evidence="5">Transcriptional regulator, AraC family</fullName>
    </submittedName>
</protein>
<dbReference type="RefSeq" id="WP_063427815.1">
    <property type="nucleotide sequence ID" value="NZ_CP118137.1"/>
</dbReference>
<reference evidence="5 6" key="1">
    <citation type="submission" date="2018-12" db="EMBL/GenBank/DDBJ databases">
        <authorList>
            <consortium name="Pathogen Informatics"/>
        </authorList>
    </citation>
    <scope>NUCLEOTIDE SEQUENCE [LARGE SCALE GENOMIC DNA]</scope>
    <source>
        <strain evidence="5 6">NCTC7357</strain>
    </source>
</reference>
<dbReference type="PANTHER" id="PTHR47894:SF4">
    <property type="entry name" value="HTH-TYPE TRANSCRIPTIONAL REGULATOR GADX"/>
    <property type="match status" value="1"/>
</dbReference>
<gene>
    <name evidence="5" type="primary">ripA_3</name>
    <name evidence="5" type="ORF">NCTC7357_04062</name>
</gene>
<accession>A0AAX3FY45</accession>
<dbReference type="AlphaFoldDB" id="A0AAX3FY45"/>
<evidence type="ECO:0000259" key="4">
    <source>
        <dbReference type="PROSITE" id="PS01124"/>
    </source>
</evidence>
<dbReference type="SUPFAM" id="SSF46689">
    <property type="entry name" value="Homeodomain-like"/>
    <property type="match status" value="1"/>
</dbReference>
<organism evidence="5 6">
    <name type="scientific">Pseudomonas chlororaphis</name>
    <dbReference type="NCBI Taxonomy" id="587753"/>
    <lineage>
        <taxon>Bacteria</taxon>
        <taxon>Pseudomonadati</taxon>
        <taxon>Pseudomonadota</taxon>
        <taxon>Gammaproteobacteria</taxon>
        <taxon>Pseudomonadales</taxon>
        <taxon>Pseudomonadaceae</taxon>
        <taxon>Pseudomonas</taxon>
    </lineage>
</organism>
<dbReference type="PROSITE" id="PS01124">
    <property type="entry name" value="HTH_ARAC_FAMILY_2"/>
    <property type="match status" value="1"/>
</dbReference>
<dbReference type="PRINTS" id="PR00032">
    <property type="entry name" value="HTHARAC"/>
</dbReference>
<dbReference type="InterPro" id="IPR032687">
    <property type="entry name" value="AraC-type_N"/>
</dbReference>
<dbReference type="InterPro" id="IPR020449">
    <property type="entry name" value="Tscrpt_reg_AraC-type_HTH"/>
</dbReference>
<dbReference type="InterPro" id="IPR018060">
    <property type="entry name" value="HTH_AraC"/>
</dbReference>
<dbReference type="GO" id="GO:0003700">
    <property type="term" value="F:DNA-binding transcription factor activity"/>
    <property type="evidence" value="ECO:0007669"/>
    <property type="project" value="InterPro"/>
</dbReference>
<sequence length="338" mass="37547">MTNAAPSIKLSTLRQIAPYLSMRGVSPLEFLRRYGISPQIFQYSDAWVPRATCFHIANEMAAVAQDPFAGATVGHLVEVRSLGAWGELILGSSNLAQACAVAAIHTDLLHQGSDVSIVTEGRTAKLIQQFTGQHGADPKQVILGTLALLRKVPLMSGEPCAIHVHLQNPRQQGDEALEEYLGPNLHMNAQHNMIEFDRELLDAPLQPIRDDAWKVTEALKSTAEAAGVLIERIADQDRSKLTAISRNIGLSSRTLQRRLKYCGIDFEDLRDETRRSKALQLIASGKYSATEIAYMVGYSDQAHFTRAFKRWTGSSPSRYRALLKDDRQHPRLTLPPHY</sequence>
<dbReference type="InterPro" id="IPR009057">
    <property type="entry name" value="Homeodomain-like_sf"/>
</dbReference>
<dbReference type="GO" id="GO:0005829">
    <property type="term" value="C:cytosol"/>
    <property type="evidence" value="ECO:0007669"/>
    <property type="project" value="TreeGrafter"/>
</dbReference>
<dbReference type="GO" id="GO:0000976">
    <property type="term" value="F:transcription cis-regulatory region binding"/>
    <property type="evidence" value="ECO:0007669"/>
    <property type="project" value="TreeGrafter"/>
</dbReference>
<keyword evidence="3" id="KW-0804">Transcription</keyword>
<keyword evidence="1" id="KW-0805">Transcription regulation</keyword>
<evidence type="ECO:0000313" key="5">
    <source>
        <dbReference type="EMBL" id="VEF75721.1"/>
    </source>
</evidence>
<name>A0AAX3FY45_9PSED</name>
<dbReference type="Pfam" id="PF12833">
    <property type="entry name" value="HTH_18"/>
    <property type="match status" value="1"/>
</dbReference>
<dbReference type="Proteomes" id="UP000277437">
    <property type="component" value="Chromosome"/>
</dbReference>
<feature type="domain" description="HTH araC/xylS-type" evidence="4">
    <location>
        <begin position="224"/>
        <end position="322"/>
    </location>
</feature>
<dbReference type="EMBL" id="LR134334">
    <property type="protein sequence ID" value="VEF75721.1"/>
    <property type="molecule type" value="Genomic_DNA"/>
</dbReference>
<dbReference type="Gene3D" id="1.10.10.60">
    <property type="entry name" value="Homeodomain-like"/>
    <property type="match status" value="1"/>
</dbReference>
<keyword evidence="2" id="KW-0238">DNA-binding</keyword>
<proteinExistence type="predicted"/>
<dbReference type="SMART" id="SM00342">
    <property type="entry name" value="HTH_ARAC"/>
    <property type="match status" value="1"/>
</dbReference>
<dbReference type="Pfam" id="PF12625">
    <property type="entry name" value="Arabinose_bd"/>
    <property type="match status" value="1"/>
</dbReference>
<evidence type="ECO:0000256" key="2">
    <source>
        <dbReference type="ARBA" id="ARBA00023125"/>
    </source>
</evidence>
<dbReference type="PANTHER" id="PTHR47894">
    <property type="entry name" value="HTH-TYPE TRANSCRIPTIONAL REGULATOR GADX"/>
    <property type="match status" value="1"/>
</dbReference>
<evidence type="ECO:0000313" key="6">
    <source>
        <dbReference type="Proteomes" id="UP000277437"/>
    </source>
</evidence>
<evidence type="ECO:0000256" key="3">
    <source>
        <dbReference type="ARBA" id="ARBA00023163"/>
    </source>
</evidence>